<dbReference type="Proteomes" id="UP000593966">
    <property type="component" value="Chromosome"/>
</dbReference>
<evidence type="ECO:0000313" key="2">
    <source>
        <dbReference type="Proteomes" id="UP000593966"/>
    </source>
</evidence>
<accession>A0A7S6VYB9</accession>
<dbReference type="RefSeq" id="WP_180047802.1">
    <property type="nucleotide sequence ID" value="NZ_CP048659.1"/>
</dbReference>
<dbReference type="AlphaFoldDB" id="A0A7S6VYB9"/>
<proteinExistence type="predicted"/>
<evidence type="ECO:0000313" key="1">
    <source>
        <dbReference type="EMBL" id="QOW46997.1"/>
    </source>
</evidence>
<protein>
    <submittedName>
        <fullName evidence="1">DUF3396 domain-containing protein</fullName>
    </submittedName>
</protein>
<reference evidence="1 2" key="1">
    <citation type="submission" date="2020-02" db="EMBL/GenBank/DDBJ databases">
        <title>Tigecycline-resistant Acinetobacter species from pigs and migratory birds.</title>
        <authorList>
            <person name="Chen C."/>
            <person name="Sun J."/>
            <person name="Liao X.-P."/>
            <person name="Liu Y.-H."/>
        </authorList>
    </citation>
    <scope>NUCLEOTIDE SEQUENCE [LARGE SCALE GENOMIC DNA]</scope>
    <source>
        <strain evidence="1 2">YH12207_T</strain>
    </source>
</reference>
<sequence>MKNFNQFETYQQIKKNELSLYDFDQEHCVIRPCLSITLFFKHGGRAYVRENLLELLNAYLAEFGQFIIAGKFSPNKYAKKNEKGINKIKDHLINNPRNLQTYCEVSSGKTAYDASEYNFSMFLNGEFTEDFHENNGQLYLAGHDAGTLSSLKMHFPIDFFNDNAKFDVFKQFLNQACHRLPIRGGYAGISLSLPSDRHAYLPQEYQIAKNFSGLDMNSYWFVEDTKYVVLSTRGEEPKLEFFPYEYRENDGGKVEFQGFIKSTNWINIFPKIFFDRVGGYDKAIQQLQRKDIKITDLDDCVMIQAGENPQLGSKEQGLPEAYVFVNKVLKYLRDPESDALQPDLGDIDTADENNTKVWLNRFDINENEKNGVDPQQSLRLYPDEICPKTGWWDAPNLLGRKQFIQQGEKATGPHQTEGGNLVIWYWRDINNQ</sequence>
<dbReference type="Pfam" id="PF11876">
    <property type="entry name" value="TsiV"/>
    <property type="match status" value="2"/>
</dbReference>
<gene>
    <name evidence="1" type="ORF">G0028_14485</name>
</gene>
<dbReference type="InterPro" id="IPR021815">
    <property type="entry name" value="TsiV"/>
</dbReference>
<dbReference type="EMBL" id="CP048659">
    <property type="protein sequence ID" value="QOW46997.1"/>
    <property type="molecule type" value="Genomic_DNA"/>
</dbReference>
<name>A0A7S6VYB9_9GAMM</name>
<organism evidence="1 2">
    <name type="scientific">Acinetobacter piscicola</name>
    <dbReference type="NCBI Taxonomy" id="2006115"/>
    <lineage>
        <taxon>Bacteria</taxon>
        <taxon>Pseudomonadati</taxon>
        <taxon>Pseudomonadota</taxon>
        <taxon>Gammaproteobacteria</taxon>
        <taxon>Moraxellales</taxon>
        <taxon>Moraxellaceae</taxon>
        <taxon>Acinetobacter</taxon>
    </lineage>
</organism>
<keyword evidence="2" id="KW-1185">Reference proteome</keyword>